<dbReference type="Proteomes" id="UP000067683">
    <property type="component" value="Chromosome"/>
</dbReference>
<accession>A0A0U2N2Y7</accession>
<reference evidence="1" key="1">
    <citation type="submission" date="2016-01" db="EMBL/GenBank/DDBJ databases">
        <title>Complete genome of Planococcus rifietoensis type strain M8.</title>
        <authorList>
            <person name="See-Too W.S."/>
        </authorList>
    </citation>
    <scope>NUCLEOTIDE SEQUENCE [LARGE SCALE GENOMIC DNA]</scope>
    <source>
        <strain evidence="1">M8</strain>
    </source>
</reference>
<evidence type="ECO:0000313" key="2">
    <source>
        <dbReference type="Proteomes" id="UP000067683"/>
    </source>
</evidence>
<proteinExistence type="predicted"/>
<dbReference type="KEGG" id="prt:AUC31_01010"/>
<protein>
    <submittedName>
        <fullName evidence="1">Uncharacterized protein</fullName>
    </submittedName>
</protein>
<keyword evidence="2" id="KW-1185">Reference proteome</keyword>
<dbReference type="STRING" id="200991.AUC31_01010"/>
<gene>
    <name evidence="1" type="ORF">AUC31_01010</name>
</gene>
<sequence length="100" mass="11460">MKANPFYILSTSNGDDEKSWDFDTEEEAGNVYRAIINEFSKHVYLEENKENAAKGVTQLKIVETYLGELPVGVVASYASETWFAVDTYPKIVRWVFENIK</sequence>
<name>A0A0U2N2Y7_9BACL</name>
<evidence type="ECO:0000313" key="1">
    <source>
        <dbReference type="EMBL" id="ALS73913.1"/>
    </source>
</evidence>
<dbReference type="EMBL" id="CP013659">
    <property type="protein sequence ID" value="ALS73913.1"/>
    <property type="molecule type" value="Genomic_DNA"/>
</dbReference>
<dbReference type="RefSeq" id="WP_058380622.1">
    <property type="nucleotide sequence ID" value="NZ_CP013659.2"/>
</dbReference>
<organism evidence="1 2">
    <name type="scientific">Planococcus rifietoensis</name>
    <dbReference type="NCBI Taxonomy" id="200991"/>
    <lineage>
        <taxon>Bacteria</taxon>
        <taxon>Bacillati</taxon>
        <taxon>Bacillota</taxon>
        <taxon>Bacilli</taxon>
        <taxon>Bacillales</taxon>
        <taxon>Caryophanaceae</taxon>
        <taxon>Planococcus</taxon>
    </lineage>
</organism>
<dbReference type="AlphaFoldDB" id="A0A0U2N2Y7"/>